<name>A0ABT2YMF2_9BURK</name>
<comment type="subcellular location">
    <subcellularLocation>
        <location evidence="2">Cytoplasm</location>
    </subcellularLocation>
</comment>
<keyword evidence="12" id="KW-1185">Reference proteome</keyword>
<feature type="domain" description="FAD/NAD(P)-binding" evidence="9">
    <location>
        <begin position="4"/>
        <end position="287"/>
    </location>
</feature>
<dbReference type="Pfam" id="PF07992">
    <property type="entry name" value="Pyr_redox_2"/>
    <property type="match status" value="1"/>
</dbReference>
<accession>A0ABT2YMF2</accession>
<evidence type="ECO:0000256" key="1">
    <source>
        <dbReference type="ARBA" id="ARBA00001974"/>
    </source>
</evidence>
<evidence type="ECO:0000313" key="12">
    <source>
        <dbReference type="Proteomes" id="UP001209701"/>
    </source>
</evidence>
<protein>
    <submittedName>
        <fullName evidence="11">FAD-dependent oxidoreductase</fullName>
    </submittedName>
</protein>
<dbReference type="InterPro" id="IPR023753">
    <property type="entry name" value="FAD/NAD-binding_dom"/>
</dbReference>
<dbReference type="Gene3D" id="3.30.390.120">
    <property type="match status" value="1"/>
</dbReference>
<evidence type="ECO:0000256" key="8">
    <source>
        <dbReference type="ARBA" id="ARBA00023027"/>
    </source>
</evidence>
<comment type="caution">
    <text evidence="11">The sequence shown here is derived from an EMBL/GenBank/DDBJ whole genome shotgun (WGS) entry which is preliminary data.</text>
</comment>
<evidence type="ECO:0000256" key="5">
    <source>
        <dbReference type="ARBA" id="ARBA00022630"/>
    </source>
</evidence>
<keyword evidence="4" id="KW-0963">Cytoplasm</keyword>
<evidence type="ECO:0000259" key="10">
    <source>
        <dbReference type="Pfam" id="PF18113"/>
    </source>
</evidence>
<organism evidence="11 12">
    <name type="scientific">Roseateles oligotrophus</name>
    <dbReference type="NCBI Taxonomy" id="1769250"/>
    <lineage>
        <taxon>Bacteria</taxon>
        <taxon>Pseudomonadati</taxon>
        <taxon>Pseudomonadota</taxon>
        <taxon>Betaproteobacteria</taxon>
        <taxon>Burkholderiales</taxon>
        <taxon>Sphaerotilaceae</taxon>
        <taxon>Roseateles</taxon>
    </lineage>
</organism>
<proteinExistence type="inferred from homology"/>
<dbReference type="SUPFAM" id="SSF51905">
    <property type="entry name" value="FAD/NAD(P)-binding domain"/>
    <property type="match status" value="2"/>
</dbReference>
<sequence length="385" mass="39664">MAPVIIIGAGLAGWTTAREFRKLDATTPLMLISADNADFYAKPSLSNALTQGRTPERLVTTPAAKMAEQQNLTLLAHTRVTAIDAQAHRISTSAGQFEYSRLVLATGAQPIRLPLDGDASAEVLAINSLADFARFHARLNGADPAHKKSVLIMGAGLIGCEFANDLAAAGHPVTVVDPSTGPISGLLPAAAGAQIRAALAGLGVVWHFGATVKAVNLVAGSDGLQVELSNGQRCGANIVLSAIGLRADIALAQAAGIACDRAILVDPYLQTSSPDIYALGDGAQYASAGSRALPFVMPIMTAAKALAATLAGQATELVFPLMPVGIKTPALPTVVAAPAPGTVGDWCQVEDGLWQFIDAAGLNRGFVLTGAQTARRMEQAKLVRP</sequence>
<dbReference type="Pfam" id="PF18113">
    <property type="entry name" value="Rbx_binding"/>
    <property type="match status" value="1"/>
</dbReference>
<dbReference type="PRINTS" id="PR00411">
    <property type="entry name" value="PNDRDTASEI"/>
</dbReference>
<dbReference type="PANTHER" id="PTHR43429:SF3">
    <property type="entry name" value="NITRITE REDUCTASE [NAD(P)H]"/>
    <property type="match status" value="1"/>
</dbReference>
<dbReference type="PANTHER" id="PTHR43429">
    <property type="entry name" value="PYRIDINE NUCLEOTIDE-DISULFIDE OXIDOREDUCTASE DOMAIN-CONTAINING"/>
    <property type="match status" value="1"/>
</dbReference>
<dbReference type="RefSeq" id="WP_263573680.1">
    <property type="nucleotide sequence ID" value="NZ_JAJIRN010000012.1"/>
</dbReference>
<keyword evidence="5" id="KW-0285">Flavoprotein</keyword>
<evidence type="ECO:0000256" key="4">
    <source>
        <dbReference type="ARBA" id="ARBA00022490"/>
    </source>
</evidence>
<comment type="similarity">
    <text evidence="3">Belongs to the FAD-dependent oxidoreductase family.</text>
</comment>
<feature type="domain" description="Rubredoxin binding" evidence="10">
    <location>
        <begin position="317"/>
        <end position="381"/>
    </location>
</feature>
<dbReference type="PRINTS" id="PR00368">
    <property type="entry name" value="FADPNR"/>
</dbReference>
<evidence type="ECO:0000259" key="9">
    <source>
        <dbReference type="Pfam" id="PF07992"/>
    </source>
</evidence>
<gene>
    <name evidence="11" type="ORF">LNV07_23680</name>
</gene>
<evidence type="ECO:0000256" key="7">
    <source>
        <dbReference type="ARBA" id="ARBA00023002"/>
    </source>
</evidence>
<evidence type="ECO:0000256" key="2">
    <source>
        <dbReference type="ARBA" id="ARBA00004496"/>
    </source>
</evidence>
<dbReference type="Gene3D" id="3.50.50.60">
    <property type="entry name" value="FAD/NAD(P)-binding domain"/>
    <property type="match status" value="2"/>
</dbReference>
<reference evidence="11 12" key="1">
    <citation type="submission" date="2021-11" db="EMBL/GenBank/DDBJ databases">
        <authorList>
            <person name="Liang Q."/>
            <person name="Mou H."/>
            <person name="Liu Z."/>
        </authorList>
    </citation>
    <scope>NUCLEOTIDE SEQUENCE [LARGE SCALE GENOMIC DNA]</scope>
    <source>
        <strain evidence="11 12">CHU3</strain>
    </source>
</reference>
<dbReference type="EMBL" id="JAJIRN010000012">
    <property type="protein sequence ID" value="MCV2371101.1"/>
    <property type="molecule type" value="Genomic_DNA"/>
</dbReference>
<dbReference type="Proteomes" id="UP001209701">
    <property type="component" value="Unassembled WGS sequence"/>
</dbReference>
<keyword evidence="8" id="KW-0520">NAD</keyword>
<keyword evidence="7" id="KW-0560">Oxidoreductase</keyword>
<comment type="cofactor">
    <cofactor evidence="1">
        <name>FAD</name>
        <dbReference type="ChEBI" id="CHEBI:57692"/>
    </cofactor>
</comment>
<dbReference type="InterPro" id="IPR050260">
    <property type="entry name" value="FAD-bd_OxRdtase"/>
</dbReference>
<evidence type="ECO:0000256" key="3">
    <source>
        <dbReference type="ARBA" id="ARBA00006442"/>
    </source>
</evidence>
<evidence type="ECO:0000256" key="6">
    <source>
        <dbReference type="ARBA" id="ARBA00022827"/>
    </source>
</evidence>
<evidence type="ECO:0000313" key="11">
    <source>
        <dbReference type="EMBL" id="MCV2371101.1"/>
    </source>
</evidence>
<dbReference type="InterPro" id="IPR041364">
    <property type="entry name" value="Rbx-bd"/>
</dbReference>
<keyword evidence="6" id="KW-0274">FAD</keyword>
<dbReference type="InterPro" id="IPR036188">
    <property type="entry name" value="FAD/NAD-bd_sf"/>
</dbReference>